<keyword evidence="3" id="KW-1185">Reference proteome</keyword>
<keyword evidence="1" id="KW-0812">Transmembrane</keyword>
<feature type="transmembrane region" description="Helical" evidence="1">
    <location>
        <begin position="87"/>
        <end position="107"/>
    </location>
</feature>
<dbReference type="Pfam" id="PF10067">
    <property type="entry name" value="DUF2306"/>
    <property type="match status" value="1"/>
</dbReference>
<dbReference type="RefSeq" id="WP_182804305.1">
    <property type="nucleotide sequence ID" value="NZ_CP060007.1"/>
</dbReference>
<evidence type="ECO:0000313" key="3">
    <source>
        <dbReference type="Proteomes" id="UP000515344"/>
    </source>
</evidence>
<name>A0A7G5XIN6_9BACT</name>
<dbReference type="EMBL" id="CP060007">
    <property type="protein sequence ID" value="QNA45339.1"/>
    <property type="molecule type" value="Genomic_DNA"/>
</dbReference>
<accession>A0A7G5XIN6</accession>
<organism evidence="2 3">
    <name type="scientific">Lacibacter sediminis</name>
    <dbReference type="NCBI Taxonomy" id="2760713"/>
    <lineage>
        <taxon>Bacteria</taxon>
        <taxon>Pseudomonadati</taxon>
        <taxon>Bacteroidota</taxon>
        <taxon>Chitinophagia</taxon>
        <taxon>Chitinophagales</taxon>
        <taxon>Chitinophagaceae</taxon>
        <taxon>Lacibacter</taxon>
    </lineage>
</organism>
<sequence length="215" mass="25151">MHTLRSILWIALWSFILLVSVYFFLDNVIAYFYGYRSRMFGNTLFHNQLWVVMHMVGGSMALLLGPMQFWPFIRKRFVSFHRLSGKIYMTGIALIGISAGRLSLISSCLPCRVSLFLLTVFGVLSTWFAWRAIKTRNIKTHRHMMVRSYICVLGFVAVRIDDIYALDFLFGNITDPTFRRVVNEYFFSFVPLIIAEIFMTWWPSIAYTFKNKTTA</sequence>
<dbReference type="KEGG" id="lacs:H4075_03835"/>
<feature type="transmembrane region" description="Helical" evidence="1">
    <location>
        <begin position="185"/>
        <end position="209"/>
    </location>
</feature>
<keyword evidence="1" id="KW-1133">Transmembrane helix</keyword>
<dbReference type="AlphaFoldDB" id="A0A7G5XIN6"/>
<gene>
    <name evidence="2" type="ORF">H4075_03835</name>
</gene>
<evidence type="ECO:0000256" key="1">
    <source>
        <dbReference type="SAM" id="Phobius"/>
    </source>
</evidence>
<reference evidence="3" key="1">
    <citation type="submission" date="2020-08" db="EMBL/GenBank/DDBJ databases">
        <title>Lacibacter sp. S13-6-6 genome sequencing.</title>
        <authorList>
            <person name="Jin L."/>
        </authorList>
    </citation>
    <scope>NUCLEOTIDE SEQUENCE [LARGE SCALE GENOMIC DNA]</scope>
    <source>
        <strain evidence="3">S13-6-6</strain>
    </source>
</reference>
<protein>
    <submittedName>
        <fullName evidence="2">DUF2306 domain-containing protein</fullName>
    </submittedName>
</protein>
<dbReference type="Proteomes" id="UP000515344">
    <property type="component" value="Chromosome"/>
</dbReference>
<keyword evidence="1" id="KW-0472">Membrane</keyword>
<feature type="transmembrane region" description="Helical" evidence="1">
    <location>
        <begin position="45"/>
        <end position="66"/>
    </location>
</feature>
<proteinExistence type="predicted"/>
<feature type="transmembrane region" description="Helical" evidence="1">
    <location>
        <begin position="113"/>
        <end position="133"/>
    </location>
</feature>
<feature type="transmembrane region" description="Helical" evidence="1">
    <location>
        <begin position="145"/>
        <end position="165"/>
    </location>
</feature>
<feature type="transmembrane region" description="Helical" evidence="1">
    <location>
        <begin position="7"/>
        <end position="25"/>
    </location>
</feature>
<dbReference type="InterPro" id="IPR018750">
    <property type="entry name" value="DUF2306_membrane"/>
</dbReference>
<evidence type="ECO:0000313" key="2">
    <source>
        <dbReference type="EMBL" id="QNA45339.1"/>
    </source>
</evidence>